<dbReference type="SUPFAM" id="SSF52047">
    <property type="entry name" value="RNI-like"/>
    <property type="match status" value="1"/>
</dbReference>
<accession>A0A1X7QX34</accession>
<sequence>MSGSAVDRALELGTKYFKIQDYKSAKNVFSKTVKLIQSCSENDTIKLRESLGLTSHTFTCVNNEAKKSVVHPKYIKLLDNLSATLEKMNELQKAVKVADKMIEKESYNLKGYIRRGILLQKLGKESDAYKNYKMALRMANYGHDSLKIEYSPKFLEFLQNKKRTIKDNMTKLKDEKANLERKRIIIDPIQEQRQIKKNKINQVNEVEEKQGIDFISNLPLELLPSILFGFTPNELFKLMTVSRCWRKRIQFWSILFNIFNLRRVTYKELSQFINFIRKISSSRHISNIDLDNTDNHYGNKHFIKSLTLSSRLPSEEKKMLKTFFMQLQNYSTNKLIISTVQASIYDLAKYIIPGDTFCHGVKDLSMITMLRVDKPGEIEFLSNFQNLNNLELIFNSSLVPVTSSFNANINLANSDISNLNSSWCANLRSLRIICDQNRVKSFPMVSFLQVNSPLDWHSLDKLCISGVTFDDTVTNFRWLLQFQNVKDLWIENNKNARFASFMKLLKENHVFKNLKSLTFREDINNGRYDVDMIESSNMYRENFQNLRILDLMNTCISGSGLFNLTSFIDTDMLEKLNIGFCSYIGFTRRSHINDMNNISTEMRFFEHMKNLKELDIQQMGSLTDNSISALIEQIWYLKNLTKLDLSFNQSIGGSSVYDLVRAIIKNNGNKPLYSLVLNGCPSVSHVTVNMMRTKKLVTNMECVYERETWERFGVNSFKYRI</sequence>
<keyword evidence="2" id="KW-0802">TPR repeat</keyword>
<dbReference type="InterPro" id="IPR011990">
    <property type="entry name" value="TPR-like_helical_dom_sf"/>
</dbReference>
<dbReference type="Pfam" id="PF13516">
    <property type="entry name" value="LRR_6"/>
    <property type="match status" value="2"/>
</dbReference>
<evidence type="ECO:0000259" key="4">
    <source>
        <dbReference type="PROSITE" id="PS50181"/>
    </source>
</evidence>
<reference evidence="5 6" key="1">
    <citation type="submission" date="2017-04" db="EMBL/GenBank/DDBJ databases">
        <authorList>
            <person name="Afonso C.L."/>
            <person name="Miller P.J."/>
            <person name="Scott M.A."/>
            <person name="Spackman E."/>
            <person name="Goraichik I."/>
            <person name="Dimitrov K.M."/>
            <person name="Suarez D.L."/>
            <person name="Swayne D.E."/>
        </authorList>
    </citation>
    <scope>NUCLEOTIDE SEQUENCE [LARGE SCALE GENOMIC DNA]</scope>
</reference>
<dbReference type="SUPFAM" id="SSF52058">
    <property type="entry name" value="L domain-like"/>
    <property type="match status" value="1"/>
</dbReference>
<dbReference type="Gene3D" id="3.80.10.10">
    <property type="entry name" value="Ribonuclease Inhibitor"/>
    <property type="match status" value="2"/>
</dbReference>
<evidence type="ECO:0000313" key="5">
    <source>
        <dbReference type="EMBL" id="SMN17901.1"/>
    </source>
</evidence>
<evidence type="ECO:0000256" key="1">
    <source>
        <dbReference type="ARBA" id="ARBA00022737"/>
    </source>
</evidence>
<dbReference type="Gene3D" id="1.25.40.10">
    <property type="entry name" value="Tetratricopeptide repeat domain"/>
    <property type="match status" value="1"/>
</dbReference>
<dbReference type="PANTHER" id="PTHR22904:SF523">
    <property type="entry name" value="STRESS-INDUCED-PHOSPHOPROTEIN 1"/>
    <property type="match status" value="1"/>
</dbReference>
<dbReference type="InterPro" id="IPR006553">
    <property type="entry name" value="Leu-rich_rpt_Cys-con_subtyp"/>
</dbReference>
<dbReference type="EMBL" id="FXLY01000002">
    <property type="protein sequence ID" value="SMN17901.1"/>
    <property type="molecule type" value="Genomic_DNA"/>
</dbReference>
<dbReference type="STRING" id="1789683.A0A1X7QX34"/>
<feature type="coiled-coil region" evidence="3">
    <location>
        <begin position="155"/>
        <end position="209"/>
    </location>
</feature>
<keyword evidence="1" id="KW-0677">Repeat</keyword>
<dbReference type="Pfam" id="PF00646">
    <property type="entry name" value="F-box"/>
    <property type="match status" value="1"/>
</dbReference>
<organism evidence="5 6">
    <name type="scientific">Maudiozyma saulgeensis</name>
    <dbReference type="NCBI Taxonomy" id="1789683"/>
    <lineage>
        <taxon>Eukaryota</taxon>
        <taxon>Fungi</taxon>
        <taxon>Dikarya</taxon>
        <taxon>Ascomycota</taxon>
        <taxon>Saccharomycotina</taxon>
        <taxon>Saccharomycetes</taxon>
        <taxon>Saccharomycetales</taxon>
        <taxon>Saccharomycetaceae</taxon>
        <taxon>Maudiozyma</taxon>
    </lineage>
</organism>
<evidence type="ECO:0000256" key="3">
    <source>
        <dbReference type="SAM" id="Coils"/>
    </source>
</evidence>
<feature type="domain" description="F-box" evidence="4">
    <location>
        <begin position="212"/>
        <end position="269"/>
    </location>
</feature>
<dbReference type="InterPro" id="IPR001611">
    <property type="entry name" value="Leu-rich_rpt"/>
</dbReference>
<dbReference type="Proteomes" id="UP000196158">
    <property type="component" value="Unassembled WGS sequence"/>
</dbReference>
<name>A0A1X7QX34_9SACH</name>
<dbReference type="InterPro" id="IPR032675">
    <property type="entry name" value="LRR_dom_sf"/>
</dbReference>
<keyword evidence="6" id="KW-1185">Reference proteome</keyword>
<dbReference type="PANTHER" id="PTHR22904">
    <property type="entry name" value="TPR REPEAT CONTAINING PROTEIN"/>
    <property type="match status" value="1"/>
</dbReference>
<protein>
    <submittedName>
        <fullName evidence="5">Similar to Saccharomyces cerevisiae YOR080W DIA2 Origin-binding F-box protein</fullName>
    </submittedName>
</protein>
<proteinExistence type="predicted"/>
<dbReference type="SUPFAM" id="SSF48452">
    <property type="entry name" value="TPR-like"/>
    <property type="match status" value="1"/>
</dbReference>
<gene>
    <name evidence="5" type="ORF">KASA_0Q02761G</name>
</gene>
<dbReference type="SMART" id="SM00367">
    <property type="entry name" value="LRR_CC"/>
    <property type="match status" value="3"/>
</dbReference>
<evidence type="ECO:0000256" key="2">
    <source>
        <dbReference type="ARBA" id="ARBA00022803"/>
    </source>
</evidence>
<dbReference type="OrthoDB" id="629492at2759"/>
<dbReference type="PROSITE" id="PS50181">
    <property type="entry name" value="FBOX"/>
    <property type="match status" value="1"/>
</dbReference>
<dbReference type="AlphaFoldDB" id="A0A1X7QX34"/>
<keyword evidence="3" id="KW-0175">Coiled coil</keyword>
<evidence type="ECO:0000313" key="6">
    <source>
        <dbReference type="Proteomes" id="UP000196158"/>
    </source>
</evidence>
<dbReference type="InterPro" id="IPR001810">
    <property type="entry name" value="F-box_dom"/>
</dbReference>
<dbReference type="GO" id="GO:0051879">
    <property type="term" value="F:Hsp90 protein binding"/>
    <property type="evidence" value="ECO:0007669"/>
    <property type="project" value="TreeGrafter"/>
</dbReference>